<dbReference type="GO" id="GO:0016020">
    <property type="term" value="C:membrane"/>
    <property type="evidence" value="ECO:0007669"/>
    <property type="project" value="UniProtKB-SubCell"/>
</dbReference>
<dbReference type="RefSeq" id="WP_073050692.1">
    <property type="nucleotide sequence ID" value="NZ_FQZL01000036.1"/>
</dbReference>
<keyword evidence="2" id="KW-0597">Phosphoprotein</keyword>
<proteinExistence type="predicted"/>
<dbReference type="PROSITE" id="PS50885">
    <property type="entry name" value="HAMP"/>
    <property type="match status" value="1"/>
</dbReference>
<dbReference type="PANTHER" id="PTHR34220">
    <property type="entry name" value="SENSOR HISTIDINE KINASE YPDA"/>
    <property type="match status" value="1"/>
</dbReference>
<keyword evidence="8" id="KW-1185">Reference proteome</keyword>
<dbReference type="Gene3D" id="3.30.565.10">
    <property type="entry name" value="Histidine kinase-like ATPase, C-terminal domain"/>
    <property type="match status" value="1"/>
</dbReference>
<dbReference type="PANTHER" id="PTHR34220:SF7">
    <property type="entry name" value="SENSOR HISTIDINE KINASE YPDA"/>
    <property type="match status" value="1"/>
</dbReference>
<keyword evidence="5" id="KW-1133">Transmembrane helix</keyword>
<gene>
    <name evidence="7" type="ORF">SAMN02745751_03332</name>
</gene>
<feature type="transmembrane region" description="Helical" evidence="5">
    <location>
        <begin position="276"/>
        <end position="298"/>
    </location>
</feature>
<evidence type="ECO:0000256" key="4">
    <source>
        <dbReference type="ARBA" id="ARBA00022777"/>
    </source>
</evidence>
<keyword evidence="4 7" id="KW-0418">Kinase</keyword>
<dbReference type="STRING" id="1121476.SAMN02745751_03332"/>
<evidence type="ECO:0000256" key="1">
    <source>
        <dbReference type="ARBA" id="ARBA00004370"/>
    </source>
</evidence>
<evidence type="ECO:0000313" key="8">
    <source>
        <dbReference type="Proteomes" id="UP000184052"/>
    </source>
</evidence>
<evidence type="ECO:0000259" key="6">
    <source>
        <dbReference type="PROSITE" id="PS50885"/>
    </source>
</evidence>
<dbReference type="InterPro" id="IPR003660">
    <property type="entry name" value="HAMP_dom"/>
</dbReference>
<dbReference type="Gene3D" id="6.10.340.10">
    <property type="match status" value="1"/>
</dbReference>
<name>A0A1M6M1D0_9FIRM</name>
<dbReference type="Proteomes" id="UP000184052">
    <property type="component" value="Unassembled WGS sequence"/>
</dbReference>
<keyword evidence="5" id="KW-0472">Membrane</keyword>
<dbReference type="AlphaFoldDB" id="A0A1M6M1D0"/>
<feature type="transmembrane region" description="Helical" evidence="5">
    <location>
        <begin position="6"/>
        <end position="26"/>
    </location>
</feature>
<sequence length="569" mass="65868">MQLRKLVIINILISISALIIVGGLVFSTINTTIKDQFIYSNRLVLENGNDLIESFIKKNKDTVLDIVINPVVQEELDKFHEGDADIDNIVDYVESHWIYNNTIKSVGGFMEAYPYKDNKIFSFDHEMDRYTEIQKYGWMSEVFKKNGAFSVNACEVDGTSYIRIAMLASSIKNWPEQFCIFAFYVKTEVLFSIFHNIHLEDASSPYLIDEYGNIILPYENIYNLSEEDLMNKEPNWWKRGNRIILNVPMTSLDWKLMGILPENELMTRSKDIKSTFYLVGGLVVIVLLMISAIFSAWITRPIRALSKEMARVEQNDFREIEIGKSFGQETKDLYRQFNYMVRRINSLIDEVYKAQINEKEAELLALQQQINPHFLYNTLDSIAWMSMAYKAEDIRYMVMSLASMMRYSLNKGNNYISVRDELEQVRNYVGIQEIRYNNKFTTTFDVDNEVLEYKIIKLIIQPLVENAIIHGFKEAGRFGEIIISTKLVDDYLEIKVINDGIEIDMDKVRKLLDPEIKGKQKHYGLKNVNDRLIMSFGRGSAIGFSVSNGKTVAKIRIRIDLLSKGDIDG</sequence>
<dbReference type="EMBL" id="FQZL01000036">
    <property type="protein sequence ID" value="SHJ77299.1"/>
    <property type="molecule type" value="Genomic_DNA"/>
</dbReference>
<dbReference type="InterPro" id="IPR036890">
    <property type="entry name" value="HATPase_C_sf"/>
</dbReference>
<dbReference type="SUPFAM" id="SSF55874">
    <property type="entry name" value="ATPase domain of HSP90 chaperone/DNA topoisomerase II/histidine kinase"/>
    <property type="match status" value="1"/>
</dbReference>
<protein>
    <submittedName>
        <fullName evidence="7">Two-component system, sensor histidine kinase YesM</fullName>
    </submittedName>
</protein>
<evidence type="ECO:0000256" key="2">
    <source>
        <dbReference type="ARBA" id="ARBA00022553"/>
    </source>
</evidence>
<accession>A0A1M6M1D0</accession>
<feature type="domain" description="HAMP" evidence="6">
    <location>
        <begin position="296"/>
        <end position="349"/>
    </location>
</feature>
<keyword evidence="3" id="KW-0808">Transferase</keyword>
<comment type="subcellular location">
    <subcellularLocation>
        <location evidence="1">Membrane</location>
    </subcellularLocation>
</comment>
<dbReference type="SMART" id="SM00387">
    <property type="entry name" value="HATPase_c"/>
    <property type="match status" value="1"/>
</dbReference>
<evidence type="ECO:0000256" key="3">
    <source>
        <dbReference type="ARBA" id="ARBA00022679"/>
    </source>
</evidence>
<dbReference type="Pfam" id="PF00672">
    <property type="entry name" value="HAMP"/>
    <property type="match status" value="1"/>
</dbReference>
<organism evidence="7 8">
    <name type="scientific">Dethiosulfatibacter aminovorans DSM 17477</name>
    <dbReference type="NCBI Taxonomy" id="1121476"/>
    <lineage>
        <taxon>Bacteria</taxon>
        <taxon>Bacillati</taxon>
        <taxon>Bacillota</taxon>
        <taxon>Tissierellia</taxon>
        <taxon>Dethiosulfatibacter</taxon>
    </lineage>
</organism>
<evidence type="ECO:0000313" key="7">
    <source>
        <dbReference type="EMBL" id="SHJ77299.1"/>
    </source>
</evidence>
<reference evidence="7 8" key="1">
    <citation type="submission" date="2016-11" db="EMBL/GenBank/DDBJ databases">
        <authorList>
            <person name="Jaros S."/>
            <person name="Januszkiewicz K."/>
            <person name="Wedrychowicz H."/>
        </authorList>
    </citation>
    <scope>NUCLEOTIDE SEQUENCE [LARGE SCALE GENOMIC DNA]</scope>
    <source>
        <strain evidence="7 8">DSM 17477</strain>
    </source>
</reference>
<dbReference type="GO" id="GO:0000155">
    <property type="term" value="F:phosphorelay sensor kinase activity"/>
    <property type="evidence" value="ECO:0007669"/>
    <property type="project" value="InterPro"/>
</dbReference>
<dbReference type="InterPro" id="IPR003594">
    <property type="entry name" value="HATPase_dom"/>
</dbReference>
<keyword evidence="5" id="KW-0812">Transmembrane</keyword>
<dbReference type="Pfam" id="PF02518">
    <property type="entry name" value="HATPase_c"/>
    <property type="match status" value="1"/>
</dbReference>
<dbReference type="InterPro" id="IPR010559">
    <property type="entry name" value="Sig_transdc_His_kin_internal"/>
</dbReference>
<dbReference type="OrthoDB" id="9809348at2"/>
<dbReference type="CDD" id="cd06225">
    <property type="entry name" value="HAMP"/>
    <property type="match status" value="1"/>
</dbReference>
<dbReference type="SUPFAM" id="SSF158472">
    <property type="entry name" value="HAMP domain-like"/>
    <property type="match status" value="1"/>
</dbReference>
<dbReference type="Pfam" id="PF06580">
    <property type="entry name" value="His_kinase"/>
    <property type="match status" value="1"/>
</dbReference>
<evidence type="ECO:0000256" key="5">
    <source>
        <dbReference type="SAM" id="Phobius"/>
    </source>
</evidence>
<dbReference type="InterPro" id="IPR050640">
    <property type="entry name" value="Bact_2-comp_sensor_kinase"/>
</dbReference>